<dbReference type="RefSeq" id="XP_034011950.1">
    <property type="nucleotide sequence ID" value="XM_034155911.1"/>
</dbReference>
<organism evidence="3 4">
    <name type="scientific">Diutina rugosa</name>
    <name type="common">Yeast</name>
    <name type="synonym">Candida rugosa</name>
    <dbReference type="NCBI Taxonomy" id="5481"/>
    <lineage>
        <taxon>Eukaryota</taxon>
        <taxon>Fungi</taxon>
        <taxon>Dikarya</taxon>
        <taxon>Ascomycota</taxon>
        <taxon>Saccharomycotina</taxon>
        <taxon>Pichiomycetes</taxon>
        <taxon>Debaryomycetaceae</taxon>
        <taxon>Diutina</taxon>
    </lineage>
</organism>
<keyword evidence="1" id="KW-1015">Disulfide bond</keyword>
<evidence type="ECO:0000259" key="2">
    <source>
        <dbReference type="PROSITE" id="PS51352"/>
    </source>
</evidence>
<dbReference type="PROSITE" id="PS51352">
    <property type="entry name" value="THIOREDOXIN_2"/>
    <property type="match status" value="1"/>
</dbReference>
<dbReference type="VEuPathDB" id="FungiDB:DIURU_003178"/>
<dbReference type="PANTHER" id="PTHR46115">
    <property type="entry name" value="THIOREDOXIN-LIKE PROTEIN 1"/>
    <property type="match status" value="1"/>
</dbReference>
<sequence>MFRVLPRTSISPFRGIACRPTQSLLRFNSSKAAPKGNVKEISDLTQFKDFVKPDKLTVIDFYATWCGPCKALEPIFAMLSDKIPEVSFGRVDVDKATDVAQEYQISAMPTCLFFQNGLKIDTIVGANPPRLVELIAEHGKVDLKNR</sequence>
<keyword evidence="4" id="KW-1185">Reference proteome</keyword>
<dbReference type="Pfam" id="PF00085">
    <property type="entry name" value="Thioredoxin"/>
    <property type="match status" value="1"/>
</dbReference>
<dbReference type="Proteomes" id="UP000449547">
    <property type="component" value="Unassembled WGS sequence"/>
</dbReference>
<dbReference type="PROSITE" id="PS00194">
    <property type="entry name" value="THIOREDOXIN_1"/>
    <property type="match status" value="1"/>
</dbReference>
<gene>
    <name evidence="3" type="ORF">DIURU_003178</name>
</gene>
<dbReference type="PRINTS" id="PR00421">
    <property type="entry name" value="THIOREDOXIN"/>
</dbReference>
<dbReference type="SUPFAM" id="SSF52833">
    <property type="entry name" value="Thioredoxin-like"/>
    <property type="match status" value="1"/>
</dbReference>
<protein>
    <recommendedName>
        <fullName evidence="2">Thioredoxin domain-containing protein</fullName>
    </recommendedName>
</protein>
<dbReference type="OMA" id="SATWCAN"/>
<dbReference type="Gene3D" id="3.40.30.10">
    <property type="entry name" value="Glutaredoxin"/>
    <property type="match status" value="1"/>
</dbReference>
<reference evidence="3 4" key="1">
    <citation type="submission" date="2019-07" db="EMBL/GenBank/DDBJ databases">
        <title>Genome assembly of two rare yeast pathogens: Diutina rugosa and Trichomonascus ciferrii.</title>
        <authorList>
            <person name="Mixao V."/>
            <person name="Saus E."/>
            <person name="Hansen A."/>
            <person name="Lass-Flor C."/>
            <person name="Gabaldon T."/>
        </authorList>
    </citation>
    <scope>NUCLEOTIDE SEQUENCE [LARGE SCALE GENOMIC DNA]</scope>
    <source>
        <strain evidence="3 4">CBS 613</strain>
    </source>
</reference>
<dbReference type="GeneID" id="54781829"/>
<evidence type="ECO:0000313" key="4">
    <source>
        <dbReference type="Proteomes" id="UP000449547"/>
    </source>
</evidence>
<dbReference type="AlphaFoldDB" id="A0A642ULS4"/>
<feature type="domain" description="Thioredoxin" evidence="2">
    <location>
        <begin position="18"/>
        <end position="140"/>
    </location>
</feature>
<dbReference type="InterPro" id="IPR036249">
    <property type="entry name" value="Thioredoxin-like_sf"/>
</dbReference>
<proteinExistence type="predicted"/>
<comment type="caution">
    <text evidence="3">The sequence shown here is derived from an EMBL/GenBank/DDBJ whole genome shotgun (WGS) entry which is preliminary data.</text>
</comment>
<evidence type="ECO:0000256" key="1">
    <source>
        <dbReference type="ARBA" id="ARBA00023157"/>
    </source>
</evidence>
<dbReference type="InterPro" id="IPR017937">
    <property type="entry name" value="Thioredoxin_CS"/>
</dbReference>
<dbReference type="CDD" id="cd02947">
    <property type="entry name" value="TRX_family"/>
    <property type="match status" value="1"/>
</dbReference>
<name>A0A642ULS4_DIURU</name>
<dbReference type="FunFam" id="3.40.30.10:FF:000245">
    <property type="entry name" value="Thioredoxin"/>
    <property type="match status" value="1"/>
</dbReference>
<evidence type="ECO:0000313" key="3">
    <source>
        <dbReference type="EMBL" id="KAA8901469.1"/>
    </source>
</evidence>
<dbReference type="EMBL" id="SWFT01000102">
    <property type="protein sequence ID" value="KAA8901469.1"/>
    <property type="molecule type" value="Genomic_DNA"/>
</dbReference>
<dbReference type="InterPro" id="IPR013766">
    <property type="entry name" value="Thioredoxin_domain"/>
</dbReference>
<accession>A0A642ULS4</accession>
<dbReference type="OrthoDB" id="10263751at2759"/>